<dbReference type="GO" id="GO:0005886">
    <property type="term" value="C:plasma membrane"/>
    <property type="evidence" value="ECO:0007669"/>
    <property type="project" value="InterPro"/>
</dbReference>
<dbReference type="InterPro" id="IPR003811">
    <property type="entry name" value="G3P_acylTferase_PlsY"/>
</dbReference>
<keyword evidence="9" id="KW-1208">Phospholipid metabolism</keyword>
<keyword evidence="1" id="KW-1003">Cell membrane</keyword>
<gene>
    <name evidence="11" type="ORF">HM1_2546</name>
</gene>
<evidence type="ECO:0000256" key="6">
    <source>
        <dbReference type="ARBA" id="ARBA00023098"/>
    </source>
</evidence>
<proteinExistence type="predicted"/>
<dbReference type="HOGENOM" id="CLU_1419736_0_0_9"/>
<dbReference type="RefSeq" id="WP_012283579.1">
    <property type="nucleotide sequence ID" value="NC_010337.2"/>
</dbReference>
<protein>
    <submittedName>
        <fullName evidence="11">Membrane protein, putative</fullName>
    </submittedName>
</protein>
<evidence type="ECO:0000256" key="7">
    <source>
        <dbReference type="ARBA" id="ARBA00023136"/>
    </source>
</evidence>
<feature type="transmembrane region" description="Helical" evidence="10">
    <location>
        <begin position="106"/>
        <end position="134"/>
    </location>
</feature>
<dbReference type="PANTHER" id="PTHR30309">
    <property type="entry name" value="INNER MEMBRANE PROTEIN YGIH"/>
    <property type="match status" value="1"/>
</dbReference>
<sequence>MFTVLTLFICAYLLGALSLPYWIGRIKGNLAAADYGPGSIGPAKLLRLTGPESMVAALLAELAKGWLIGWLTVFFQVGEMPRWMTALFLLVGYAWSPVIGGRGGNVWIPFTGFLLHLAPSLGQISLAVALSALLLTRSPNFAAFSALWIVLIVAWMKGFPASALTVMAVAAAIVAFQFWLVRCHRQRESTI</sequence>
<dbReference type="GO" id="GO:0043772">
    <property type="term" value="F:acyl-phosphate glycerol-3-phosphate acyltransferase activity"/>
    <property type="evidence" value="ECO:0007669"/>
    <property type="project" value="InterPro"/>
</dbReference>
<dbReference type="KEGG" id="hmo:HM1_2546"/>
<dbReference type="eggNOG" id="COG0344">
    <property type="taxonomic scope" value="Bacteria"/>
</dbReference>
<feature type="transmembrane region" description="Helical" evidence="10">
    <location>
        <begin position="82"/>
        <end position="100"/>
    </location>
</feature>
<evidence type="ECO:0000256" key="4">
    <source>
        <dbReference type="ARBA" id="ARBA00022692"/>
    </source>
</evidence>
<feature type="transmembrane region" description="Helical" evidence="10">
    <location>
        <begin position="163"/>
        <end position="181"/>
    </location>
</feature>
<organism evidence="11 12">
    <name type="scientific">Heliobacterium modesticaldum (strain ATCC 51547 / Ice1)</name>
    <dbReference type="NCBI Taxonomy" id="498761"/>
    <lineage>
        <taxon>Bacteria</taxon>
        <taxon>Bacillati</taxon>
        <taxon>Bacillota</taxon>
        <taxon>Clostridia</taxon>
        <taxon>Eubacteriales</taxon>
        <taxon>Heliobacteriaceae</taxon>
        <taxon>Heliomicrobium</taxon>
    </lineage>
</organism>
<evidence type="ECO:0000256" key="3">
    <source>
        <dbReference type="ARBA" id="ARBA00022679"/>
    </source>
</evidence>
<feature type="transmembrane region" description="Helical" evidence="10">
    <location>
        <begin position="54"/>
        <end position="75"/>
    </location>
</feature>
<keyword evidence="5 10" id="KW-1133">Transmembrane helix</keyword>
<keyword evidence="7 10" id="KW-0472">Membrane</keyword>
<evidence type="ECO:0000256" key="1">
    <source>
        <dbReference type="ARBA" id="ARBA00022475"/>
    </source>
</evidence>
<dbReference type="Pfam" id="PF02660">
    <property type="entry name" value="G3P_acyltransf"/>
    <property type="match status" value="1"/>
</dbReference>
<evidence type="ECO:0000256" key="9">
    <source>
        <dbReference type="ARBA" id="ARBA00023264"/>
    </source>
</evidence>
<keyword evidence="2" id="KW-0444">Lipid biosynthesis</keyword>
<dbReference type="Proteomes" id="UP000008550">
    <property type="component" value="Chromosome"/>
</dbReference>
<dbReference type="PANTHER" id="PTHR30309:SF0">
    <property type="entry name" value="GLYCEROL-3-PHOSPHATE ACYLTRANSFERASE-RELATED"/>
    <property type="match status" value="1"/>
</dbReference>
<keyword evidence="12" id="KW-1185">Reference proteome</keyword>
<accession>B0TAX2</accession>
<feature type="transmembrane region" description="Helical" evidence="10">
    <location>
        <begin position="141"/>
        <end position="157"/>
    </location>
</feature>
<evidence type="ECO:0000256" key="8">
    <source>
        <dbReference type="ARBA" id="ARBA00023209"/>
    </source>
</evidence>
<evidence type="ECO:0000256" key="5">
    <source>
        <dbReference type="ARBA" id="ARBA00022989"/>
    </source>
</evidence>
<keyword evidence="6" id="KW-0443">Lipid metabolism</keyword>
<evidence type="ECO:0000256" key="10">
    <source>
        <dbReference type="SAM" id="Phobius"/>
    </source>
</evidence>
<dbReference type="STRING" id="498761.HM1_2546"/>
<dbReference type="EMBL" id="CP000930">
    <property type="protein sequence ID" value="ABZ85083.1"/>
    <property type="molecule type" value="Genomic_DNA"/>
</dbReference>
<keyword evidence="8" id="KW-0594">Phospholipid biosynthesis</keyword>
<evidence type="ECO:0000313" key="11">
    <source>
        <dbReference type="EMBL" id="ABZ85083.1"/>
    </source>
</evidence>
<dbReference type="AlphaFoldDB" id="B0TAX2"/>
<name>B0TAX2_HELMI</name>
<dbReference type="SMART" id="SM01207">
    <property type="entry name" value="G3P_acyltransf"/>
    <property type="match status" value="1"/>
</dbReference>
<evidence type="ECO:0000313" key="12">
    <source>
        <dbReference type="Proteomes" id="UP000008550"/>
    </source>
</evidence>
<keyword evidence="4 10" id="KW-0812">Transmembrane</keyword>
<dbReference type="GO" id="GO:0008654">
    <property type="term" value="P:phospholipid biosynthetic process"/>
    <property type="evidence" value="ECO:0007669"/>
    <property type="project" value="UniProtKB-KW"/>
</dbReference>
<evidence type="ECO:0000256" key="2">
    <source>
        <dbReference type="ARBA" id="ARBA00022516"/>
    </source>
</evidence>
<reference evidence="11 12" key="1">
    <citation type="journal article" date="2008" name="J. Bacteriol.">
        <title>The genome of Heliobacterium modesticaldum, a phototrophic representative of the Firmicutes containing the simplest photosynthetic apparatus.</title>
        <authorList>
            <person name="Sattley W.M."/>
            <person name="Madigan M.T."/>
            <person name="Swingley W.D."/>
            <person name="Cheung P.C."/>
            <person name="Clocksin K.M."/>
            <person name="Conrad A.L."/>
            <person name="Dejesa L.C."/>
            <person name="Honchak B.M."/>
            <person name="Jung D.O."/>
            <person name="Karbach L.E."/>
            <person name="Kurdoglu A."/>
            <person name="Lahiri S."/>
            <person name="Mastrian S.D."/>
            <person name="Page L.E."/>
            <person name="Taylor H.L."/>
            <person name="Wang Z.T."/>
            <person name="Raymond J."/>
            <person name="Chen M."/>
            <person name="Blankenship R.E."/>
            <person name="Touchman J.W."/>
        </authorList>
    </citation>
    <scope>NUCLEOTIDE SEQUENCE [LARGE SCALE GENOMIC DNA]</scope>
    <source>
        <strain evidence="12">ATCC 51547 / Ice1</strain>
    </source>
</reference>
<keyword evidence="3" id="KW-0808">Transferase</keyword>